<proteinExistence type="predicted"/>
<reference evidence="1 2" key="1">
    <citation type="journal article" date="2015" name="Nature">
        <title>rRNA introns, odd ribosomes, and small enigmatic genomes across a large radiation of phyla.</title>
        <authorList>
            <person name="Brown C.T."/>
            <person name="Hug L.A."/>
            <person name="Thomas B.C."/>
            <person name="Sharon I."/>
            <person name="Castelle C.J."/>
            <person name="Singh A."/>
            <person name="Wilkins M.J."/>
            <person name="Williams K.H."/>
            <person name="Banfield J.F."/>
        </authorList>
    </citation>
    <scope>NUCLEOTIDE SEQUENCE [LARGE SCALE GENOMIC DNA]</scope>
</reference>
<dbReference type="AlphaFoldDB" id="A0A0G1YGV0"/>
<dbReference type="Proteomes" id="UP000033870">
    <property type="component" value="Unassembled WGS sequence"/>
</dbReference>
<comment type="caution">
    <text evidence="1">The sequence shown here is derived from an EMBL/GenBank/DDBJ whole genome shotgun (WGS) entry which is preliminary data.</text>
</comment>
<evidence type="ECO:0000313" key="2">
    <source>
        <dbReference type="Proteomes" id="UP000033870"/>
    </source>
</evidence>
<dbReference type="EMBL" id="LCRX01000006">
    <property type="protein sequence ID" value="KKW42455.1"/>
    <property type="molecule type" value="Genomic_DNA"/>
</dbReference>
<sequence>MVTVRVSWRIEGGQAKGSVVGDDAVKLRKIVFVDRSYRGRWPGDGEETAARIIRDTKPSEHSKGALLVYPVFAADPVALTSDEARAELLRIIGNEGIVFGQQLIPVDLPGWSGELVGSFPKRFEPGPLYMQWRFTSEDGCRLMCLGTPNFPQGVILSTGIRVGHGPPVVCNWAQAVADLGKPKAMETEGQISCSRVRWVDQYGGSFVADLRQGAAMAAGVGQIRRAELIWEYGHYMSAGTRQAVIGLLRTGLHSAEWHKQDKIRRETDERASWGNSVWEMIRTVERHLADPITPRRLLDVYLSDLRAVRTGVDRLELTAFRFSGAGDPDIYDAVTLDDAAEVARLSEENAQGLSRIDQRIAEIAAAVQAAKTRLTEPETLIAAWIELDGLSTRIKAFLASYGQEAVCEVDTLSYVERHLVAAVESVDQTSGIERQLLDFYELRNQATRALELAMRRIEGASTSDDEDGEP</sequence>
<organism evidence="1 2">
    <name type="scientific">Candidatus Magasanikbacteria bacterium GW2011_GWA2_56_11</name>
    <dbReference type="NCBI Taxonomy" id="1619044"/>
    <lineage>
        <taxon>Bacteria</taxon>
        <taxon>Candidatus Magasanikiibacteriota</taxon>
    </lineage>
</organism>
<protein>
    <submittedName>
        <fullName evidence="1">Uncharacterized protein</fullName>
    </submittedName>
</protein>
<evidence type="ECO:0000313" key="1">
    <source>
        <dbReference type="EMBL" id="KKW42455.1"/>
    </source>
</evidence>
<gene>
    <name evidence="1" type="ORF">UY92_C0006G0016</name>
</gene>
<name>A0A0G1YGV0_9BACT</name>
<accession>A0A0G1YGV0</accession>